<evidence type="ECO:0008006" key="8">
    <source>
        <dbReference type="Google" id="ProtNLM"/>
    </source>
</evidence>
<reference evidence="6 7" key="1">
    <citation type="submission" date="2017-03" db="EMBL/GenBank/DDBJ databases">
        <title>WGS assembly of Porphyra umbilicalis.</title>
        <authorList>
            <person name="Brawley S.H."/>
            <person name="Blouin N.A."/>
            <person name="Ficko-Blean E."/>
            <person name="Wheeler G.L."/>
            <person name="Lohr M."/>
            <person name="Goodson H.V."/>
            <person name="Jenkins J.W."/>
            <person name="Blaby-Haas C.E."/>
            <person name="Helliwell K.E."/>
            <person name="Chan C."/>
            <person name="Marriage T."/>
            <person name="Bhattacharya D."/>
            <person name="Klein A.S."/>
            <person name="Badis Y."/>
            <person name="Brodie J."/>
            <person name="Cao Y."/>
            <person name="Collen J."/>
            <person name="Dittami S.M."/>
            <person name="Gachon C.M."/>
            <person name="Green B.R."/>
            <person name="Karpowicz S."/>
            <person name="Kim J.W."/>
            <person name="Kudahl U."/>
            <person name="Lin S."/>
            <person name="Michel G."/>
            <person name="Mittag M."/>
            <person name="Olson B.J."/>
            <person name="Pangilinan J."/>
            <person name="Peng Y."/>
            <person name="Qiu H."/>
            <person name="Shu S."/>
            <person name="Singer J.T."/>
            <person name="Smith A.G."/>
            <person name="Sprecher B.N."/>
            <person name="Wagner V."/>
            <person name="Wang W."/>
            <person name="Wang Z.-Y."/>
            <person name="Yan J."/>
            <person name="Yarish C."/>
            <person name="Zoeuner-Riek S."/>
            <person name="Zhuang Y."/>
            <person name="Zou Y."/>
            <person name="Lindquist E.A."/>
            <person name="Grimwood J."/>
            <person name="Barry K."/>
            <person name="Rokhsar D.S."/>
            <person name="Schmutz J."/>
            <person name="Stiller J.W."/>
            <person name="Grossman A.R."/>
            <person name="Prochnik S.E."/>
        </authorList>
    </citation>
    <scope>NUCLEOTIDE SEQUENCE [LARGE SCALE GENOMIC DNA]</scope>
    <source>
        <strain evidence="6">4086291</strain>
    </source>
</reference>
<feature type="non-terminal residue" evidence="6">
    <location>
        <position position="458"/>
    </location>
</feature>
<gene>
    <name evidence="6" type="ORF">BU14_2749s0001</name>
</gene>
<dbReference type="InterPro" id="IPR001128">
    <property type="entry name" value="Cyt_P450"/>
</dbReference>
<feature type="signal peptide" evidence="5">
    <location>
        <begin position="1"/>
        <end position="20"/>
    </location>
</feature>
<dbReference type="Pfam" id="PF00067">
    <property type="entry name" value="p450"/>
    <property type="match status" value="1"/>
</dbReference>
<dbReference type="GO" id="GO:0020037">
    <property type="term" value="F:heme binding"/>
    <property type="evidence" value="ECO:0007669"/>
    <property type="project" value="InterPro"/>
</dbReference>
<protein>
    <recommendedName>
        <fullName evidence="8">Cytochrome P450</fullName>
    </recommendedName>
</protein>
<dbReference type="GO" id="GO:0016705">
    <property type="term" value="F:oxidoreductase activity, acting on paired donors, with incorporation or reduction of molecular oxygen"/>
    <property type="evidence" value="ECO:0007669"/>
    <property type="project" value="InterPro"/>
</dbReference>
<evidence type="ECO:0000256" key="4">
    <source>
        <dbReference type="ARBA" id="ARBA00023004"/>
    </source>
</evidence>
<dbReference type="GO" id="GO:0005506">
    <property type="term" value="F:iron ion binding"/>
    <property type="evidence" value="ECO:0007669"/>
    <property type="project" value="InterPro"/>
</dbReference>
<feature type="non-terminal residue" evidence="6">
    <location>
        <position position="1"/>
    </location>
</feature>
<keyword evidence="7" id="KW-1185">Reference proteome</keyword>
<dbReference type="Gene3D" id="1.10.630.10">
    <property type="entry name" value="Cytochrome P450"/>
    <property type="match status" value="1"/>
</dbReference>
<dbReference type="PANTHER" id="PTHR24304">
    <property type="entry name" value="CYTOCHROME P450 FAMILY 7"/>
    <property type="match status" value="1"/>
</dbReference>
<dbReference type="SUPFAM" id="SSF48264">
    <property type="entry name" value="Cytochrome P450"/>
    <property type="match status" value="1"/>
</dbReference>
<accession>A0A1X6NJ40</accession>
<evidence type="ECO:0000313" key="7">
    <source>
        <dbReference type="Proteomes" id="UP000218209"/>
    </source>
</evidence>
<keyword evidence="2" id="KW-0349">Heme</keyword>
<dbReference type="PANTHER" id="PTHR24304:SF2">
    <property type="entry name" value="24-HYDROXYCHOLESTEROL 7-ALPHA-HYDROXYLASE"/>
    <property type="match status" value="1"/>
</dbReference>
<dbReference type="InterPro" id="IPR050529">
    <property type="entry name" value="CYP450_sterol_14alpha_dmase"/>
</dbReference>
<evidence type="ECO:0000256" key="5">
    <source>
        <dbReference type="SAM" id="SignalP"/>
    </source>
</evidence>
<dbReference type="GO" id="GO:0004497">
    <property type="term" value="F:monooxygenase activity"/>
    <property type="evidence" value="ECO:0007669"/>
    <property type="project" value="InterPro"/>
</dbReference>
<keyword evidence="3" id="KW-0479">Metal-binding</keyword>
<evidence type="ECO:0000256" key="2">
    <source>
        <dbReference type="ARBA" id="ARBA00022617"/>
    </source>
</evidence>
<dbReference type="Proteomes" id="UP000218209">
    <property type="component" value="Unassembled WGS sequence"/>
</dbReference>
<dbReference type="OrthoDB" id="3934656at2759"/>
<dbReference type="EMBL" id="KV920512">
    <property type="protein sequence ID" value="OSX68466.1"/>
    <property type="molecule type" value="Genomic_DNA"/>
</dbReference>
<sequence>PTIGLARLLYLALFHTPGVATIPVRAVHTVADRLGGVDAFTVTAFGRPLLTALATRASVTGAIGLPEATLSSDALTGTAARGMEPVGWAAANRARRTDTIMDPTASVAVASAMRAALLRTWGLGSPTMRDALDGQVGPQLAAAAASSAAGEPVNLFRTVSRAVLGSGAALMVGSRFAAAHGDDVRAGIAAWEPAALGVPWFLAPRTTRRLRPGVTAAFSRAFDPLHAYCEAVMRGEEAVEAGTYLAALLEGIAAAAPADTVTPSQVAVHMFGVLVALHINTYSSGAWAVAQAVAEPDLHAAVVAEADALAAGRPPPVDWDKRVPSPIGMPVLEGIWAEALRTNVVAPTLRFARAPFHVAATGGGGGGSGDGGHPGWTVPGDGRLIVVSLLPMNRGAHHAAADTFVPTRFVPPHGRPWRVAEQERELYGFAWGAHVCIGRRVAETTLRRLWLEFFTVYS</sequence>
<keyword evidence="5" id="KW-0732">Signal</keyword>
<keyword evidence="4" id="KW-0408">Iron</keyword>
<feature type="chain" id="PRO_5012801268" description="Cytochrome P450" evidence="5">
    <location>
        <begin position="21"/>
        <end position="458"/>
    </location>
</feature>
<dbReference type="InterPro" id="IPR036396">
    <property type="entry name" value="Cyt_P450_sf"/>
</dbReference>
<evidence type="ECO:0000256" key="1">
    <source>
        <dbReference type="ARBA" id="ARBA00010617"/>
    </source>
</evidence>
<dbReference type="AlphaFoldDB" id="A0A1X6NJ40"/>
<organism evidence="6 7">
    <name type="scientific">Porphyra umbilicalis</name>
    <name type="common">Purple laver</name>
    <name type="synonym">Red alga</name>
    <dbReference type="NCBI Taxonomy" id="2786"/>
    <lineage>
        <taxon>Eukaryota</taxon>
        <taxon>Rhodophyta</taxon>
        <taxon>Bangiophyceae</taxon>
        <taxon>Bangiales</taxon>
        <taxon>Bangiaceae</taxon>
        <taxon>Porphyra</taxon>
    </lineage>
</organism>
<evidence type="ECO:0000313" key="6">
    <source>
        <dbReference type="EMBL" id="OSX68466.1"/>
    </source>
</evidence>
<comment type="similarity">
    <text evidence="1">Belongs to the cytochrome P450 family.</text>
</comment>
<name>A0A1X6NJ40_PORUM</name>
<proteinExistence type="inferred from homology"/>
<evidence type="ECO:0000256" key="3">
    <source>
        <dbReference type="ARBA" id="ARBA00022723"/>
    </source>
</evidence>